<feature type="domain" description="Heterokaryon incompatibility" evidence="1">
    <location>
        <begin position="47"/>
        <end position="203"/>
    </location>
</feature>
<comment type="caution">
    <text evidence="2">The sequence shown here is derived from an EMBL/GenBank/DDBJ whole genome shotgun (WGS) entry which is preliminary data.</text>
</comment>
<accession>A0A4Q4QQ67</accession>
<name>A0A4Q4QQ67_9PLEO</name>
<dbReference type="Proteomes" id="UP000292402">
    <property type="component" value="Unassembled WGS sequence"/>
</dbReference>
<evidence type="ECO:0000313" key="2">
    <source>
        <dbReference type="EMBL" id="RYN42215.1"/>
    </source>
</evidence>
<evidence type="ECO:0000313" key="3">
    <source>
        <dbReference type="Proteomes" id="UP000292402"/>
    </source>
</evidence>
<sequence length="672" mass="75372">MDPPPGNGSLYTTLDTSRDEIRLLEITSVEPVVCKLSIVSLLDEPEFSALSYTWGDASVTEPIIVEGQSIAVTTSLTHALKAVYFQWTEGCCSDDNSGHRIWVDAVCINQPDIQEKNSQIPLMYKIYTSAQRTFCWVGLPTPELLGAFDIFTYLIQEFDSRSKSQQEGENFMQGIDVDLAALIPPMSHLFYTQYWRRMWIVQEAVLSKEALLVSGTRALSLAAISFVNKWLEVYGLRHDATSAPVSGDEEVLAIEATRAKVRGGKYLAMAKIENAKSFVETRAAYWSEETDIIFCRTGMHMYNNFSTYAATNPKDLVYGLMAVLGFTLAIDYSPAKTVADVYCDFVAKWLSTCGPESYELSGGDLWFLAHAGIGHSWEVIPRLPSWAPNFVAISKFEEAQGRIFCLVEDRSIEAFGDHRLIPTCSEGSLHCAAAFVDQIADTGPAITKYTGMNEPPAQWTQWAVEALVRSPIHPESQRHRAFGLLEAIMHMNDYLKNVKLKHTKDLVDSTTYGYPQLFHWFLLLLFEAWRVNYENDDEHAFHAAFRTDRVWDSDEFDPHELARWRLMRATPELSSCLPGHGQTVHDWVTALGKLSDLRPLETEGGYFGLCPPLTEKGDIVAVLCGCSNPVVLRKMGDHYSHLGVCYVSEYMSGGKRSGLNASSFEARKIEIR</sequence>
<dbReference type="AlphaFoldDB" id="A0A4Q4QQ67"/>
<proteinExistence type="predicted"/>
<gene>
    <name evidence="2" type="ORF">AA0114_g10596</name>
</gene>
<protein>
    <recommendedName>
        <fullName evidence="1">Heterokaryon incompatibility domain-containing protein</fullName>
    </recommendedName>
</protein>
<dbReference type="InterPro" id="IPR010730">
    <property type="entry name" value="HET"/>
</dbReference>
<dbReference type="PANTHER" id="PTHR24148:SF73">
    <property type="entry name" value="HET DOMAIN PROTEIN (AFU_ORTHOLOGUE AFUA_8G01020)"/>
    <property type="match status" value="1"/>
</dbReference>
<dbReference type="PANTHER" id="PTHR24148">
    <property type="entry name" value="ANKYRIN REPEAT DOMAIN-CONTAINING PROTEIN 39 HOMOLOG-RELATED"/>
    <property type="match status" value="1"/>
</dbReference>
<dbReference type="EMBL" id="PDXA01000048">
    <property type="protein sequence ID" value="RYN42215.1"/>
    <property type="molecule type" value="Genomic_DNA"/>
</dbReference>
<dbReference type="OrthoDB" id="2157530at2759"/>
<organism evidence="2 3">
    <name type="scientific">Alternaria tenuissima</name>
    <dbReference type="NCBI Taxonomy" id="119927"/>
    <lineage>
        <taxon>Eukaryota</taxon>
        <taxon>Fungi</taxon>
        <taxon>Dikarya</taxon>
        <taxon>Ascomycota</taxon>
        <taxon>Pezizomycotina</taxon>
        <taxon>Dothideomycetes</taxon>
        <taxon>Pleosporomycetidae</taxon>
        <taxon>Pleosporales</taxon>
        <taxon>Pleosporineae</taxon>
        <taxon>Pleosporaceae</taxon>
        <taxon>Alternaria</taxon>
        <taxon>Alternaria sect. Alternaria</taxon>
        <taxon>Alternaria alternata complex</taxon>
    </lineage>
</organism>
<evidence type="ECO:0000259" key="1">
    <source>
        <dbReference type="Pfam" id="PF06985"/>
    </source>
</evidence>
<dbReference type="InterPro" id="IPR052895">
    <property type="entry name" value="HetReg/Transcr_Mod"/>
</dbReference>
<reference evidence="3" key="1">
    <citation type="journal article" date="2019" name="bioRxiv">
        <title>Genomics, evolutionary history and diagnostics of the Alternaria alternata species group including apple and Asian pear pathotypes.</title>
        <authorList>
            <person name="Armitage A.D."/>
            <person name="Cockerton H.M."/>
            <person name="Sreenivasaprasad S."/>
            <person name="Woodhall J.W."/>
            <person name="Lane C.R."/>
            <person name="Harrison R.J."/>
            <person name="Clarkson J.P."/>
        </authorList>
    </citation>
    <scope>NUCLEOTIDE SEQUENCE [LARGE SCALE GENOMIC DNA]</scope>
    <source>
        <strain evidence="3">FERA 1082</strain>
    </source>
</reference>
<dbReference type="Pfam" id="PF06985">
    <property type="entry name" value="HET"/>
    <property type="match status" value="1"/>
</dbReference>